<feature type="region of interest" description="Disordered" evidence="1">
    <location>
        <begin position="1"/>
        <end position="77"/>
    </location>
</feature>
<feature type="region of interest" description="Disordered" evidence="1">
    <location>
        <begin position="102"/>
        <end position="121"/>
    </location>
</feature>
<sequence length="209" mass="21994">MHGHASKALHDVTTGIEDSSQRALAAAHAPSFKKPPRPANVGLPGLTDIHTPKSRSGISLTGDRPRSPSLQAWAGPTEAHGHRSLDVCGLWTTVSPKGITARAPACRRGRRKAGGGKGDAIQGAYRQQQFERRRIKRVSERTGRSEGHSEGAGERIAAEAILALRCVRGEERGGERGASSAVAMERGITTISLTWAGGAGRSLVARGGF</sequence>
<dbReference type="EMBL" id="LVLJ01000018">
    <property type="protein sequence ID" value="OAE35958.1"/>
    <property type="molecule type" value="Genomic_DNA"/>
</dbReference>
<evidence type="ECO:0000256" key="1">
    <source>
        <dbReference type="SAM" id="MobiDB-lite"/>
    </source>
</evidence>
<comment type="caution">
    <text evidence="2">The sequence shown here is derived from an EMBL/GenBank/DDBJ whole genome shotgun (WGS) entry which is preliminary data.</text>
</comment>
<accession>A0A176WS61</accession>
<evidence type="ECO:0000313" key="2">
    <source>
        <dbReference type="EMBL" id="OAE35958.1"/>
    </source>
</evidence>
<feature type="compositionally biased region" description="Basic residues" evidence="1">
    <location>
        <begin position="105"/>
        <end position="114"/>
    </location>
</feature>
<evidence type="ECO:0000313" key="3">
    <source>
        <dbReference type="Proteomes" id="UP000077202"/>
    </source>
</evidence>
<protein>
    <submittedName>
        <fullName evidence="2">Uncharacterized protein</fullName>
    </submittedName>
</protein>
<feature type="region of interest" description="Disordered" evidence="1">
    <location>
        <begin position="126"/>
        <end position="153"/>
    </location>
</feature>
<feature type="compositionally biased region" description="Basic and acidic residues" evidence="1">
    <location>
        <begin position="129"/>
        <end position="153"/>
    </location>
</feature>
<dbReference type="AlphaFoldDB" id="A0A176WS61"/>
<name>A0A176WS61_MARPO</name>
<keyword evidence="3" id="KW-1185">Reference proteome</keyword>
<dbReference type="Proteomes" id="UP000077202">
    <property type="component" value="Unassembled WGS sequence"/>
</dbReference>
<organism evidence="2 3">
    <name type="scientific">Marchantia polymorpha subsp. ruderalis</name>
    <dbReference type="NCBI Taxonomy" id="1480154"/>
    <lineage>
        <taxon>Eukaryota</taxon>
        <taxon>Viridiplantae</taxon>
        <taxon>Streptophyta</taxon>
        <taxon>Embryophyta</taxon>
        <taxon>Marchantiophyta</taxon>
        <taxon>Marchantiopsida</taxon>
        <taxon>Marchantiidae</taxon>
        <taxon>Marchantiales</taxon>
        <taxon>Marchantiaceae</taxon>
        <taxon>Marchantia</taxon>
    </lineage>
</organism>
<gene>
    <name evidence="2" type="ORF">AXG93_3053s1050</name>
</gene>
<proteinExistence type="predicted"/>
<reference evidence="2" key="1">
    <citation type="submission" date="2016-03" db="EMBL/GenBank/DDBJ databases">
        <title>Mechanisms controlling the formation of the plant cell surface in tip-growing cells are functionally conserved among land plants.</title>
        <authorList>
            <person name="Honkanen S."/>
            <person name="Jones V.A."/>
            <person name="Morieri G."/>
            <person name="Champion C."/>
            <person name="Hetherington A.J."/>
            <person name="Kelly S."/>
            <person name="Saint-Marcoux D."/>
            <person name="Proust H."/>
            <person name="Prescott H."/>
            <person name="Dolan L."/>
        </authorList>
    </citation>
    <scope>NUCLEOTIDE SEQUENCE [LARGE SCALE GENOMIC DNA]</scope>
    <source>
        <tissue evidence="2">Whole gametophyte</tissue>
    </source>
</reference>